<dbReference type="SUPFAM" id="SSF52540">
    <property type="entry name" value="P-loop containing nucleoside triphosphate hydrolases"/>
    <property type="match status" value="1"/>
</dbReference>
<evidence type="ECO:0000259" key="6">
    <source>
        <dbReference type="PROSITE" id="PS51194"/>
    </source>
</evidence>
<gene>
    <name evidence="7" type="ORF">AYI68_g566</name>
</gene>
<accession>A0A1R0H7U4</accession>
<evidence type="ECO:0000256" key="3">
    <source>
        <dbReference type="ARBA" id="ARBA00022840"/>
    </source>
</evidence>
<proteinExistence type="inferred from homology"/>
<name>A0A1R0H7U4_9FUNG</name>
<feature type="domain" description="Helicase C-terminal" evidence="6">
    <location>
        <begin position="79"/>
        <end position="255"/>
    </location>
</feature>
<evidence type="ECO:0000256" key="1">
    <source>
        <dbReference type="ARBA" id="ARBA00022741"/>
    </source>
</evidence>
<keyword evidence="8" id="KW-1185">Reference proteome</keyword>
<reference evidence="7 8" key="1">
    <citation type="journal article" date="2016" name="Mol. Biol. Evol.">
        <title>Genome-Wide Survey of Gut Fungi (Harpellales) Reveals the First Horizontally Transferred Ubiquitin Gene from a Mosquito Host.</title>
        <authorList>
            <person name="Wang Y."/>
            <person name="White M.M."/>
            <person name="Kvist S."/>
            <person name="Moncalvo J.M."/>
        </authorList>
    </citation>
    <scope>NUCLEOTIDE SEQUENCE [LARGE SCALE GENOMIC DNA]</scope>
    <source>
        <strain evidence="7 8">ALG-7-W6</strain>
    </source>
</reference>
<keyword evidence="5 7" id="KW-0347">Helicase</keyword>
<dbReference type="CDD" id="cd18787">
    <property type="entry name" value="SF2_C_DEAD"/>
    <property type="match status" value="1"/>
</dbReference>
<dbReference type="PANTHER" id="PTHR24031">
    <property type="entry name" value="RNA HELICASE"/>
    <property type="match status" value="1"/>
</dbReference>
<dbReference type="Proteomes" id="UP000187455">
    <property type="component" value="Unassembled WGS sequence"/>
</dbReference>
<keyword evidence="4 5" id="KW-0694">RNA-binding</keyword>
<comment type="similarity">
    <text evidence="5">Belongs to the DEAD box helicase family.</text>
</comment>
<dbReference type="GO" id="GO:0003723">
    <property type="term" value="F:RNA binding"/>
    <property type="evidence" value="ECO:0007669"/>
    <property type="project" value="UniProtKB-UniRule"/>
</dbReference>
<dbReference type="EMBL" id="LSSL01000172">
    <property type="protein sequence ID" value="OLY85250.1"/>
    <property type="molecule type" value="Genomic_DNA"/>
</dbReference>
<comment type="domain">
    <text evidence="5">The Q motif is unique to and characteristic of the DEAD box family of RNA helicases and controls ATP binding and hydrolysis.</text>
</comment>
<evidence type="ECO:0000313" key="8">
    <source>
        <dbReference type="Proteomes" id="UP000187455"/>
    </source>
</evidence>
<dbReference type="OrthoDB" id="193716at2759"/>
<dbReference type="Pfam" id="PF00271">
    <property type="entry name" value="Helicase_C"/>
    <property type="match status" value="1"/>
</dbReference>
<organism evidence="7 8">
    <name type="scientific">Smittium mucronatum</name>
    <dbReference type="NCBI Taxonomy" id="133383"/>
    <lineage>
        <taxon>Eukaryota</taxon>
        <taxon>Fungi</taxon>
        <taxon>Fungi incertae sedis</taxon>
        <taxon>Zoopagomycota</taxon>
        <taxon>Kickxellomycotina</taxon>
        <taxon>Harpellomycetes</taxon>
        <taxon>Harpellales</taxon>
        <taxon>Legeriomycetaceae</taxon>
        <taxon>Smittium</taxon>
    </lineage>
</organism>
<dbReference type="PROSITE" id="PS51194">
    <property type="entry name" value="HELICASE_CTER"/>
    <property type="match status" value="1"/>
</dbReference>
<dbReference type="SMART" id="SM00490">
    <property type="entry name" value="HELICc"/>
    <property type="match status" value="1"/>
</dbReference>
<comment type="function">
    <text evidence="5">RNA helicase.</text>
</comment>
<evidence type="ECO:0000256" key="2">
    <source>
        <dbReference type="ARBA" id="ARBA00022801"/>
    </source>
</evidence>
<keyword evidence="1 5" id="KW-0547">Nucleotide-binding</keyword>
<comment type="caution">
    <text evidence="7">The sequence shown here is derived from an EMBL/GenBank/DDBJ whole genome shotgun (WGS) entry which is preliminary data.</text>
</comment>
<sequence length="362" mass="40579">MNNILSFIPKNRQNIFVSATKTPQVLDRVDEIVGSNSPITMIDTFEKWKPKTNDQVSHSYMPVSWKYHFPSLYVIILKYIKRELKLTDGSGSKIIIFLPTTTAAECYGEMLANLFSPVNLLSDEGSNKKVNASINVCFLHGKLPKDTRDRVSSQFRDFSLLGGNSIIMVTTDVSARGMDYPDIGLVIQVGIPVDSSQYLHRIGRTGRAGKKGECLILISPFETKFLSAANSYIGGPDGVRSNPEYNSKFAMTLSRALDYSYRNISNNCESPTYSSKTTQTGTNDATVSLFKELAGYMNDYVRLFEIGRSKVGTNTVHSAYTSLLNYYLPLSKSFMFQHNRAQEELSFLPKTFGIFEARTQKK</sequence>
<dbReference type="Gene3D" id="3.40.50.300">
    <property type="entry name" value="P-loop containing nucleotide triphosphate hydrolases"/>
    <property type="match status" value="1"/>
</dbReference>
<evidence type="ECO:0000313" key="7">
    <source>
        <dbReference type="EMBL" id="OLY85250.1"/>
    </source>
</evidence>
<dbReference type="STRING" id="133383.A0A1R0H7U4"/>
<keyword evidence="2 5" id="KW-0378">Hydrolase</keyword>
<dbReference type="EC" id="3.6.4.13" evidence="5"/>
<dbReference type="GO" id="GO:0005524">
    <property type="term" value="F:ATP binding"/>
    <property type="evidence" value="ECO:0007669"/>
    <property type="project" value="UniProtKB-UniRule"/>
</dbReference>
<comment type="catalytic activity">
    <reaction evidence="5">
        <text>ATP + H2O = ADP + phosphate + H(+)</text>
        <dbReference type="Rhea" id="RHEA:13065"/>
        <dbReference type="ChEBI" id="CHEBI:15377"/>
        <dbReference type="ChEBI" id="CHEBI:15378"/>
        <dbReference type="ChEBI" id="CHEBI:30616"/>
        <dbReference type="ChEBI" id="CHEBI:43474"/>
        <dbReference type="ChEBI" id="CHEBI:456216"/>
        <dbReference type="EC" id="3.6.4.13"/>
    </reaction>
</comment>
<dbReference type="InterPro" id="IPR027417">
    <property type="entry name" value="P-loop_NTPase"/>
</dbReference>
<keyword evidence="3 5" id="KW-0067">ATP-binding</keyword>
<dbReference type="InterPro" id="IPR001650">
    <property type="entry name" value="Helicase_C-like"/>
</dbReference>
<dbReference type="AlphaFoldDB" id="A0A1R0H7U4"/>
<dbReference type="GO" id="GO:0003724">
    <property type="term" value="F:RNA helicase activity"/>
    <property type="evidence" value="ECO:0007669"/>
    <property type="project" value="UniProtKB-EC"/>
</dbReference>
<protein>
    <recommendedName>
        <fullName evidence="5">ATP-dependent RNA helicase</fullName>
        <ecNumber evidence="5">3.6.4.13</ecNumber>
    </recommendedName>
</protein>
<evidence type="ECO:0000256" key="4">
    <source>
        <dbReference type="ARBA" id="ARBA00022884"/>
    </source>
</evidence>
<evidence type="ECO:0000256" key="5">
    <source>
        <dbReference type="RuleBase" id="RU365068"/>
    </source>
</evidence>
<dbReference type="GO" id="GO:0016787">
    <property type="term" value="F:hydrolase activity"/>
    <property type="evidence" value="ECO:0007669"/>
    <property type="project" value="UniProtKB-KW"/>
</dbReference>